<dbReference type="EMBL" id="CP001339">
    <property type="protein sequence ID" value="ACL71714.1"/>
    <property type="molecule type" value="Genomic_DNA"/>
</dbReference>
<protein>
    <submittedName>
        <fullName evidence="2">Phosphoadenosine phosphosulfate reductase</fullName>
    </submittedName>
</protein>
<dbReference type="OrthoDB" id="9774475at2"/>
<dbReference type="Proteomes" id="UP000002383">
    <property type="component" value="Chromosome"/>
</dbReference>
<dbReference type="InterPro" id="IPR002500">
    <property type="entry name" value="PAPS_reduct_dom"/>
</dbReference>
<dbReference type="Gene3D" id="3.40.50.620">
    <property type="entry name" value="HUPs"/>
    <property type="match status" value="1"/>
</dbReference>
<dbReference type="eggNOG" id="COG0175">
    <property type="taxonomic scope" value="Bacteria"/>
</dbReference>
<dbReference type="SUPFAM" id="SSF52402">
    <property type="entry name" value="Adenine nucleotide alpha hydrolases-like"/>
    <property type="match status" value="1"/>
</dbReference>
<proteinExistence type="predicted"/>
<name>B8GLW1_THISH</name>
<dbReference type="PANTHER" id="PTHR43196:SF2">
    <property type="entry name" value="PHOSPHOADENOSINE PHOSPHOSULFATE REDUCTASE"/>
    <property type="match status" value="1"/>
</dbReference>
<dbReference type="PANTHER" id="PTHR43196">
    <property type="entry name" value="SULFATE ADENYLYLTRANSFERASE SUBUNIT 2"/>
    <property type="match status" value="1"/>
</dbReference>
<dbReference type="InterPro" id="IPR050128">
    <property type="entry name" value="Sulfate_adenylyltrnsfr_sub2"/>
</dbReference>
<sequence length="378" mass="42603">MAEVFATATNGADLVAETKTALKEAYLADGRPWIVAYSGGKDSTLVLHLVYDVLVELGKHAIKPVYVISSDTQVEAPNIVNYVRDVLTAVQKDAERRNLPLICEMVRPAVPETFWSKLIGRGYPPPTRWFRWCTTTMKIKPSRRAIDKITAKHGSVILLLGSRTAESTIRKKGMESRVKNFRNLNAHHEIPNAFVLAPIATWTDDEVWDFLYTHNPPAWKYPHDQIISLYRQAIGGECPVVMDLNTPSCGGGRFGCWTCTVVKLDKSMEGFIQTGDAWMKPLADFRSWLKEFREQPHVRMNRRRDGSEGPGPFTPVARQEILEHLLHIEGKVGIRLISDDEIDYIQSVWSSEFDLNDTAIKLSAKFGRTIKRGGGLCH</sequence>
<gene>
    <name evidence="2" type="ordered locus">Tgr7_0620</name>
</gene>
<evidence type="ECO:0000259" key="1">
    <source>
        <dbReference type="Pfam" id="PF01507"/>
    </source>
</evidence>
<feature type="domain" description="Phosphoadenosine phosphosulphate reductase" evidence="1">
    <location>
        <begin position="34"/>
        <end position="219"/>
    </location>
</feature>
<keyword evidence="3" id="KW-1185">Reference proteome</keyword>
<accession>B8GLW1</accession>
<dbReference type="AlphaFoldDB" id="B8GLW1"/>
<dbReference type="RefSeq" id="WP_012637202.1">
    <property type="nucleotide sequence ID" value="NC_011901.1"/>
</dbReference>
<dbReference type="STRING" id="396588.Tgr7_0620"/>
<dbReference type="NCBIfam" id="TIGR03183">
    <property type="entry name" value="DNA_S_dndC"/>
    <property type="match status" value="1"/>
</dbReference>
<dbReference type="InterPro" id="IPR017598">
    <property type="entry name" value="SulphurTrfase_DndC"/>
</dbReference>
<dbReference type="Pfam" id="PF01507">
    <property type="entry name" value="PAPS_reduct"/>
    <property type="match status" value="1"/>
</dbReference>
<dbReference type="InterPro" id="IPR014729">
    <property type="entry name" value="Rossmann-like_a/b/a_fold"/>
</dbReference>
<evidence type="ECO:0000313" key="2">
    <source>
        <dbReference type="EMBL" id="ACL71714.1"/>
    </source>
</evidence>
<reference evidence="2 3" key="1">
    <citation type="journal article" date="2011" name="Stand. Genomic Sci.">
        <title>Complete genome sequence of 'Thioalkalivibrio sulfidophilus' HL-EbGr7.</title>
        <authorList>
            <person name="Muyzer G."/>
            <person name="Sorokin D.Y."/>
            <person name="Mavromatis K."/>
            <person name="Lapidus A."/>
            <person name="Clum A."/>
            <person name="Ivanova N."/>
            <person name="Pati A."/>
            <person name="d'Haeseleer P."/>
            <person name="Woyke T."/>
            <person name="Kyrpides N.C."/>
        </authorList>
    </citation>
    <scope>NUCLEOTIDE SEQUENCE [LARGE SCALE GENOMIC DNA]</scope>
    <source>
        <strain evidence="2 3">HL-EbGR7</strain>
    </source>
</reference>
<dbReference type="KEGG" id="tgr:Tgr7_0620"/>
<evidence type="ECO:0000313" key="3">
    <source>
        <dbReference type="Proteomes" id="UP000002383"/>
    </source>
</evidence>
<dbReference type="GO" id="GO:0003824">
    <property type="term" value="F:catalytic activity"/>
    <property type="evidence" value="ECO:0007669"/>
    <property type="project" value="InterPro"/>
</dbReference>
<dbReference type="HOGENOM" id="CLU_027799_2_0_6"/>
<organism evidence="2 3">
    <name type="scientific">Thioalkalivibrio sulfidiphilus (strain HL-EbGR7)</name>
    <dbReference type="NCBI Taxonomy" id="396588"/>
    <lineage>
        <taxon>Bacteria</taxon>
        <taxon>Pseudomonadati</taxon>
        <taxon>Pseudomonadota</taxon>
        <taxon>Gammaproteobacteria</taxon>
        <taxon>Chromatiales</taxon>
        <taxon>Ectothiorhodospiraceae</taxon>
        <taxon>Thioalkalivibrio</taxon>
    </lineage>
</organism>